<evidence type="ECO:0000259" key="5">
    <source>
        <dbReference type="PROSITE" id="PS50405"/>
    </source>
</evidence>
<dbReference type="SFLD" id="SFLDS00019">
    <property type="entry name" value="Glutathione_Transferase_(cytos"/>
    <property type="match status" value="1"/>
</dbReference>
<evidence type="ECO:0000313" key="7">
    <source>
        <dbReference type="WBParaSite" id="Pan_g19318.t1"/>
    </source>
</evidence>
<name>A0A7E4VCC6_PANRE</name>
<dbReference type="GO" id="GO:0004602">
    <property type="term" value="F:glutathione peroxidase activity"/>
    <property type="evidence" value="ECO:0007669"/>
    <property type="project" value="UniProtKB-ARBA"/>
</dbReference>
<dbReference type="AlphaFoldDB" id="A0A7E4VCC6"/>
<dbReference type="Pfam" id="PF14497">
    <property type="entry name" value="GST_C_3"/>
    <property type="match status" value="1"/>
</dbReference>
<evidence type="ECO:0000313" key="6">
    <source>
        <dbReference type="Proteomes" id="UP000492821"/>
    </source>
</evidence>
<evidence type="ECO:0000259" key="4">
    <source>
        <dbReference type="PROSITE" id="PS50404"/>
    </source>
</evidence>
<dbReference type="EC" id="2.5.1.18" evidence="1"/>
<feature type="domain" description="GST N-terminal" evidence="4">
    <location>
        <begin position="2"/>
        <end position="79"/>
    </location>
</feature>
<dbReference type="Proteomes" id="UP000492821">
    <property type="component" value="Unassembled WGS sequence"/>
</dbReference>
<dbReference type="InterPro" id="IPR050213">
    <property type="entry name" value="GST_superfamily"/>
</dbReference>
<evidence type="ECO:0000256" key="2">
    <source>
        <dbReference type="ARBA" id="ARBA00022679"/>
    </source>
</evidence>
<feature type="domain" description="GST C-terminal" evidence="5">
    <location>
        <begin position="81"/>
        <end position="210"/>
    </location>
</feature>
<dbReference type="PROSITE" id="PS50404">
    <property type="entry name" value="GST_NTER"/>
    <property type="match status" value="1"/>
</dbReference>
<dbReference type="CDD" id="cd03039">
    <property type="entry name" value="GST_N_Sigma_like"/>
    <property type="match status" value="1"/>
</dbReference>
<dbReference type="FunFam" id="3.40.30.10:FF:000035">
    <property type="entry name" value="hematopoietic prostaglandin D synthase"/>
    <property type="match status" value="1"/>
</dbReference>
<dbReference type="SFLD" id="SFLDG01205">
    <property type="entry name" value="AMPS.1"/>
    <property type="match status" value="1"/>
</dbReference>
<keyword evidence="2" id="KW-0808">Transferase</keyword>
<dbReference type="Pfam" id="PF02798">
    <property type="entry name" value="GST_N"/>
    <property type="match status" value="1"/>
</dbReference>
<dbReference type="SUPFAM" id="SSF47616">
    <property type="entry name" value="GST C-terminal domain-like"/>
    <property type="match status" value="1"/>
</dbReference>
<dbReference type="WBParaSite" id="Pan_g19318.t1">
    <property type="protein sequence ID" value="Pan_g19318.t1"/>
    <property type="gene ID" value="Pan_g19318"/>
</dbReference>
<dbReference type="InterPro" id="IPR004045">
    <property type="entry name" value="Glutathione_S-Trfase_N"/>
</dbReference>
<accession>A0A7E4VCC6</accession>
<dbReference type="InterPro" id="IPR036282">
    <property type="entry name" value="Glutathione-S-Trfase_C_sf"/>
</dbReference>
<evidence type="ECO:0000256" key="3">
    <source>
        <dbReference type="ARBA" id="ARBA00047960"/>
    </source>
</evidence>
<dbReference type="GO" id="GO:0006749">
    <property type="term" value="P:glutathione metabolic process"/>
    <property type="evidence" value="ECO:0007669"/>
    <property type="project" value="TreeGrafter"/>
</dbReference>
<dbReference type="GO" id="GO:0004364">
    <property type="term" value="F:glutathione transferase activity"/>
    <property type="evidence" value="ECO:0007669"/>
    <property type="project" value="UniProtKB-EC"/>
</dbReference>
<dbReference type="InterPro" id="IPR036249">
    <property type="entry name" value="Thioredoxin-like_sf"/>
</dbReference>
<dbReference type="InterPro" id="IPR040079">
    <property type="entry name" value="Glutathione_S-Trfase"/>
</dbReference>
<reference evidence="6" key="1">
    <citation type="journal article" date="2013" name="Genetics">
        <title>The draft genome and transcriptome of Panagrellus redivivus are shaped by the harsh demands of a free-living lifestyle.</title>
        <authorList>
            <person name="Srinivasan J."/>
            <person name="Dillman A.R."/>
            <person name="Macchietto M.G."/>
            <person name="Heikkinen L."/>
            <person name="Lakso M."/>
            <person name="Fracchia K.M."/>
            <person name="Antoshechkin I."/>
            <person name="Mortazavi A."/>
            <person name="Wong G."/>
            <person name="Sternberg P.W."/>
        </authorList>
    </citation>
    <scope>NUCLEOTIDE SEQUENCE [LARGE SCALE GENOMIC DNA]</scope>
    <source>
        <strain evidence="6">MT8872</strain>
    </source>
</reference>
<proteinExistence type="predicted"/>
<dbReference type="SUPFAM" id="SSF52833">
    <property type="entry name" value="Thioredoxin-like"/>
    <property type="match status" value="1"/>
</dbReference>
<dbReference type="PROSITE" id="PS50405">
    <property type="entry name" value="GST_CTER"/>
    <property type="match status" value="1"/>
</dbReference>
<organism evidence="6 7">
    <name type="scientific">Panagrellus redivivus</name>
    <name type="common">Microworm</name>
    <dbReference type="NCBI Taxonomy" id="6233"/>
    <lineage>
        <taxon>Eukaryota</taxon>
        <taxon>Metazoa</taxon>
        <taxon>Ecdysozoa</taxon>
        <taxon>Nematoda</taxon>
        <taxon>Chromadorea</taxon>
        <taxon>Rhabditida</taxon>
        <taxon>Tylenchina</taxon>
        <taxon>Panagrolaimomorpha</taxon>
        <taxon>Panagrolaimoidea</taxon>
        <taxon>Panagrolaimidae</taxon>
        <taxon>Panagrellus</taxon>
    </lineage>
</organism>
<dbReference type="CDD" id="cd03192">
    <property type="entry name" value="GST_C_Sigma_like"/>
    <property type="match status" value="1"/>
</dbReference>
<comment type="catalytic activity">
    <reaction evidence="3">
        <text>RX + glutathione = an S-substituted glutathione + a halide anion + H(+)</text>
        <dbReference type="Rhea" id="RHEA:16437"/>
        <dbReference type="ChEBI" id="CHEBI:15378"/>
        <dbReference type="ChEBI" id="CHEBI:16042"/>
        <dbReference type="ChEBI" id="CHEBI:17792"/>
        <dbReference type="ChEBI" id="CHEBI:57925"/>
        <dbReference type="ChEBI" id="CHEBI:90779"/>
        <dbReference type="EC" id="2.5.1.18"/>
    </reaction>
</comment>
<sequence>MVQYKLNYFDLRGRGEAIRILFKIAKVPFEDNRIAAEQWPAYKDETPFGQIPVLEVDGQKLTHSTAILRYLGGQFGLTGKTPIENALIDALADHLQDFQNEPDYKQWVYTVIGRVEGDAPALFKEKVRPLLAQYAGLYEKFLVEHGRQSLALGDNLTWLDVFAAETFTKFAEYGESDILEAFPHIEALIQRVNSIPEVRAYLSERPKVAF</sequence>
<dbReference type="PANTHER" id="PTHR11571">
    <property type="entry name" value="GLUTATHIONE S-TRANSFERASE"/>
    <property type="match status" value="1"/>
</dbReference>
<dbReference type="InterPro" id="IPR004046">
    <property type="entry name" value="GST_C"/>
</dbReference>
<dbReference type="InterPro" id="IPR010987">
    <property type="entry name" value="Glutathione-S-Trfase_C-like"/>
</dbReference>
<dbReference type="Gene3D" id="1.20.1050.10">
    <property type="match status" value="1"/>
</dbReference>
<dbReference type="PANTHER" id="PTHR11571:SF261">
    <property type="entry name" value="GLUTATHIONE S-TRANSFERASE GST-36-RELATED"/>
    <property type="match status" value="1"/>
</dbReference>
<dbReference type="Gene3D" id="3.40.30.10">
    <property type="entry name" value="Glutaredoxin"/>
    <property type="match status" value="1"/>
</dbReference>
<dbReference type="SFLD" id="SFLDG00363">
    <property type="entry name" value="AMPS_(cytGST):_Alpha-__Mu-__Pi"/>
    <property type="match status" value="1"/>
</dbReference>
<keyword evidence="6" id="KW-1185">Reference proteome</keyword>
<reference evidence="7" key="2">
    <citation type="submission" date="2020-10" db="UniProtKB">
        <authorList>
            <consortium name="WormBaseParasite"/>
        </authorList>
    </citation>
    <scope>IDENTIFICATION</scope>
</reference>
<protein>
    <recommendedName>
        <fullName evidence="1">glutathione transferase</fullName>
        <ecNumber evidence="1">2.5.1.18</ecNumber>
    </recommendedName>
</protein>
<evidence type="ECO:0000256" key="1">
    <source>
        <dbReference type="ARBA" id="ARBA00012452"/>
    </source>
</evidence>